<accession>A0A8J8NLV4</accession>
<keyword evidence="2" id="KW-1185">Reference proteome</keyword>
<proteinExistence type="predicted"/>
<evidence type="ECO:0000313" key="1">
    <source>
        <dbReference type="EMBL" id="TNV76719.1"/>
    </source>
</evidence>
<organism evidence="1 2">
    <name type="scientific">Halteria grandinella</name>
    <dbReference type="NCBI Taxonomy" id="5974"/>
    <lineage>
        <taxon>Eukaryota</taxon>
        <taxon>Sar</taxon>
        <taxon>Alveolata</taxon>
        <taxon>Ciliophora</taxon>
        <taxon>Intramacronucleata</taxon>
        <taxon>Spirotrichea</taxon>
        <taxon>Stichotrichia</taxon>
        <taxon>Sporadotrichida</taxon>
        <taxon>Halteriidae</taxon>
        <taxon>Halteria</taxon>
    </lineage>
</organism>
<dbReference type="EMBL" id="RRYP01013078">
    <property type="protein sequence ID" value="TNV76719.1"/>
    <property type="molecule type" value="Genomic_DNA"/>
</dbReference>
<comment type="caution">
    <text evidence="1">The sequence shown here is derived from an EMBL/GenBank/DDBJ whole genome shotgun (WGS) entry which is preliminary data.</text>
</comment>
<protein>
    <submittedName>
        <fullName evidence="1">Uncharacterized protein</fullName>
    </submittedName>
</protein>
<gene>
    <name evidence="1" type="ORF">FGO68_gene10093</name>
</gene>
<dbReference type="AlphaFoldDB" id="A0A8J8NLV4"/>
<evidence type="ECO:0000313" key="2">
    <source>
        <dbReference type="Proteomes" id="UP000785679"/>
    </source>
</evidence>
<name>A0A8J8NLV4_HALGN</name>
<sequence length="159" mass="18228">MLNILHDCIGQKHHFYHIGRKSFTQLNINSSQIKDIILNIKFNSRRWWKLDARPQSAPRDMPNTIARFARIAIQTIKHGIVRKALIYITGPKLASFPRQLARDSISQLQEGLDPESTLRTWILPSILHSPMGREQAWPSLNAEQTLRSARQVTIQSGKA</sequence>
<dbReference type="Proteomes" id="UP000785679">
    <property type="component" value="Unassembled WGS sequence"/>
</dbReference>
<reference evidence="1" key="1">
    <citation type="submission" date="2019-06" db="EMBL/GenBank/DDBJ databases">
        <authorList>
            <person name="Zheng W."/>
        </authorList>
    </citation>
    <scope>NUCLEOTIDE SEQUENCE</scope>
    <source>
        <strain evidence="1">QDHG01</strain>
    </source>
</reference>